<keyword evidence="3" id="KW-0804">Transcription</keyword>
<dbReference type="Pfam" id="PF00392">
    <property type="entry name" value="GntR"/>
    <property type="match status" value="1"/>
</dbReference>
<dbReference type="InterPro" id="IPR036388">
    <property type="entry name" value="WH-like_DNA-bd_sf"/>
</dbReference>
<name>A0A1B2I1W9_9BACT</name>
<protein>
    <recommendedName>
        <fullName evidence="4">HTH gntR-type domain-containing protein</fullName>
    </recommendedName>
</protein>
<reference evidence="5" key="1">
    <citation type="submission" date="2016-08" db="EMBL/GenBank/DDBJ databases">
        <title>Complete genome of Cloacibacillus porcorum.</title>
        <authorList>
            <person name="Looft T."/>
            <person name="Bayles D.O."/>
            <person name="Alt D.P."/>
        </authorList>
    </citation>
    <scope>NUCLEOTIDE SEQUENCE [LARGE SCALE GENOMIC DNA]</scope>
    <source>
        <strain evidence="5">CL-84</strain>
    </source>
</reference>
<dbReference type="STRING" id="1197717.BED41_01935"/>
<gene>
    <name evidence="5" type="ORF">BED41_01935</name>
</gene>
<dbReference type="InterPro" id="IPR036390">
    <property type="entry name" value="WH_DNA-bd_sf"/>
</dbReference>
<dbReference type="PANTHER" id="PTHR43537">
    <property type="entry name" value="TRANSCRIPTIONAL REGULATOR, GNTR FAMILY"/>
    <property type="match status" value="1"/>
</dbReference>
<dbReference type="InterPro" id="IPR008920">
    <property type="entry name" value="TF_FadR/GntR_C"/>
</dbReference>
<dbReference type="EMBL" id="CP016757">
    <property type="protein sequence ID" value="ANZ43960.1"/>
    <property type="molecule type" value="Genomic_DNA"/>
</dbReference>
<dbReference type="SUPFAM" id="SSF48008">
    <property type="entry name" value="GntR ligand-binding domain-like"/>
    <property type="match status" value="1"/>
</dbReference>
<evidence type="ECO:0000256" key="2">
    <source>
        <dbReference type="ARBA" id="ARBA00023125"/>
    </source>
</evidence>
<dbReference type="PROSITE" id="PS50949">
    <property type="entry name" value="HTH_GNTR"/>
    <property type="match status" value="1"/>
</dbReference>
<dbReference type="Proteomes" id="UP000093044">
    <property type="component" value="Chromosome"/>
</dbReference>
<dbReference type="GeneID" id="83056608"/>
<evidence type="ECO:0000313" key="6">
    <source>
        <dbReference type="Proteomes" id="UP000093044"/>
    </source>
</evidence>
<dbReference type="GO" id="GO:0003700">
    <property type="term" value="F:DNA-binding transcription factor activity"/>
    <property type="evidence" value="ECO:0007669"/>
    <property type="project" value="InterPro"/>
</dbReference>
<evidence type="ECO:0000313" key="5">
    <source>
        <dbReference type="EMBL" id="ANZ43960.1"/>
    </source>
</evidence>
<evidence type="ECO:0000259" key="4">
    <source>
        <dbReference type="PROSITE" id="PS50949"/>
    </source>
</evidence>
<dbReference type="Pfam" id="PF07729">
    <property type="entry name" value="FCD"/>
    <property type="match status" value="1"/>
</dbReference>
<dbReference type="Gene3D" id="1.10.10.10">
    <property type="entry name" value="Winged helix-like DNA-binding domain superfamily/Winged helix DNA-binding domain"/>
    <property type="match status" value="1"/>
</dbReference>
<dbReference type="Gene3D" id="1.20.120.530">
    <property type="entry name" value="GntR ligand-binding domain-like"/>
    <property type="match status" value="1"/>
</dbReference>
<accession>A0A1B2I1W9</accession>
<dbReference type="OrthoDB" id="5449at2"/>
<dbReference type="SMART" id="SM00345">
    <property type="entry name" value="HTH_GNTR"/>
    <property type="match status" value="1"/>
</dbReference>
<dbReference type="PANTHER" id="PTHR43537:SF24">
    <property type="entry name" value="GLUCONATE OPERON TRANSCRIPTIONAL REPRESSOR"/>
    <property type="match status" value="1"/>
</dbReference>
<evidence type="ECO:0000256" key="3">
    <source>
        <dbReference type="ARBA" id="ARBA00023163"/>
    </source>
</evidence>
<dbReference type="AlphaFoldDB" id="A0A1B2I1W9"/>
<sequence>MELIRNESIRKQLYAFIKEKLNSGEIRRGEAINQKEILETLGISKTPFRDCMIQLEAEGIVSIIPCKGVVVRDRPFEELIELNEIAGSLESSALEAAFYSIRDNALEGMTSIVNEVSSMLDNDDTSMCYAKNIDFHMLMINECPNQALKAAVLKYRDLILDFPAKDLNINLKWERIFWREHKQMIDIIKDGDPKSLFNFSKYIHWGWEDKEEYFDELYLVKFGTMKKYMASRYERRF</sequence>
<dbReference type="SUPFAM" id="SSF46785">
    <property type="entry name" value="Winged helix' DNA-binding domain"/>
    <property type="match status" value="1"/>
</dbReference>
<dbReference type="RefSeq" id="WP_066742401.1">
    <property type="nucleotide sequence ID" value="NZ_CP016757.1"/>
</dbReference>
<evidence type="ECO:0000256" key="1">
    <source>
        <dbReference type="ARBA" id="ARBA00023015"/>
    </source>
</evidence>
<dbReference type="GO" id="GO:0003677">
    <property type="term" value="F:DNA binding"/>
    <property type="evidence" value="ECO:0007669"/>
    <property type="project" value="UniProtKB-KW"/>
</dbReference>
<keyword evidence="2" id="KW-0238">DNA-binding</keyword>
<dbReference type="KEGG" id="cpor:BED41_01935"/>
<keyword evidence="6" id="KW-1185">Reference proteome</keyword>
<keyword evidence="1" id="KW-0805">Transcription regulation</keyword>
<proteinExistence type="predicted"/>
<dbReference type="InterPro" id="IPR011711">
    <property type="entry name" value="GntR_C"/>
</dbReference>
<feature type="domain" description="HTH gntR-type" evidence="4">
    <location>
        <begin position="7"/>
        <end position="74"/>
    </location>
</feature>
<dbReference type="InterPro" id="IPR000524">
    <property type="entry name" value="Tscrpt_reg_HTH_GntR"/>
</dbReference>
<organism evidence="5 6">
    <name type="scientific">Cloacibacillus porcorum</name>
    <dbReference type="NCBI Taxonomy" id="1197717"/>
    <lineage>
        <taxon>Bacteria</taxon>
        <taxon>Thermotogati</taxon>
        <taxon>Synergistota</taxon>
        <taxon>Synergistia</taxon>
        <taxon>Synergistales</taxon>
        <taxon>Synergistaceae</taxon>
        <taxon>Cloacibacillus</taxon>
    </lineage>
</organism>